<sequence>MSEDPNLQPMENFDTSKFLGTWYEISRTPSQYEIEQKCSIIVYNYYENSPMMVALASTDIKTGEYSRLPASYTQKKENVAQWDFRYPANIKDSNGVSSILGTDYVNWAVKALLQPAHNRKSGYDLIIWILSREKTLSDEYYDQAMDVFHKNNIPNADLIKVDQSDCDIS</sequence>
<feature type="domain" description="Lipocalin/cytosolic fatty-acid binding" evidence="4">
    <location>
        <begin position="14"/>
        <end position="161"/>
    </location>
</feature>
<dbReference type="Gene3D" id="2.40.128.20">
    <property type="match status" value="1"/>
</dbReference>
<dbReference type="PRINTS" id="PR01273">
    <property type="entry name" value="INVTBRTCOLOR"/>
</dbReference>
<dbReference type="InterPro" id="IPR022271">
    <property type="entry name" value="Lipocalin_ApoD"/>
</dbReference>
<dbReference type="InterPro" id="IPR022272">
    <property type="entry name" value="Lipocalin_CS"/>
</dbReference>
<evidence type="ECO:0000259" key="4">
    <source>
        <dbReference type="Pfam" id="PF08212"/>
    </source>
</evidence>
<dbReference type="InterPro" id="IPR000566">
    <property type="entry name" value="Lipocln_cytosolic_FA-bd_dom"/>
</dbReference>
<reference evidence="5 6" key="1">
    <citation type="submission" date="2020-08" db="EMBL/GenBank/DDBJ databases">
        <title>Aphidius gifuensis genome sequencing and assembly.</title>
        <authorList>
            <person name="Du Z."/>
        </authorList>
    </citation>
    <scope>NUCLEOTIDE SEQUENCE [LARGE SCALE GENOMIC DNA]</scope>
    <source>
        <strain evidence="5">YNYX2018</strain>
        <tissue evidence="5">Adults</tissue>
    </source>
</reference>
<dbReference type="SUPFAM" id="SSF50814">
    <property type="entry name" value="Lipocalins"/>
    <property type="match status" value="1"/>
</dbReference>
<organism evidence="5 6">
    <name type="scientific">Aphidius gifuensis</name>
    <name type="common">Parasitoid wasp</name>
    <dbReference type="NCBI Taxonomy" id="684658"/>
    <lineage>
        <taxon>Eukaryota</taxon>
        <taxon>Metazoa</taxon>
        <taxon>Ecdysozoa</taxon>
        <taxon>Arthropoda</taxon>
        <taxon>Hexapoda</taxon>
        <taxon>Insecta</taxon>
        <taxon>Pterygota</taxon>
        <taxon>Neoptera</taxon>
        <taxon>Endopterygota</taxon>
        <taxon>Hymenoptera</taxon>
        <taxon>Apocrita</taxon>
        <taxon>Ichneumonoidea</taxon>
        <taxon>Braconidae</taxon>
        <taxon>Aphidiinae</taxon>
        <taxon>Aphidius</taxon>
    </lineage>
</organism>
<accession>A0A834XW87</accession>
<dbReference type="GO" id="GO:0005737">
    <property type="term" value="C:cytoplasm"/>
    <property type="evidence" value="ECO:0007669"/>
    <property type="project" value="TreeGrafter"/>
</dbReference>
<dbReference type="GO" id="GO:0000302">
    <property type="term" value="P:response to reactive oxygen species"/>
    <property type="evidence" value="ECO:0007669"/>
    <property type="project" value="TreeGrafter"/>
</dbReference>
<evidence type="ECO:0000256" key="2">
    <source>
        <dbReference type="ARBA" id="ARBA00023157"/>
    </source>
</evidence>
<evidence type="ECO:0000256" key="3">
    <source>
        <dbReference type="PIRNR" id="PIRNR036893"/>
    </source>
</evidence>
<dbReference type="EMBL" id="JACMRX010000003">
    <property type="protein sequence ID" value="KAF7993325.1"/>
    <property type="molecule type" value="Genomic_DNA"/>
</dbReference>
<dbReference type="PROSITE" id="PS00213">
    <property type="entry name" value="LIPOCALIN"/>
    <property type="match status" value="1"/>
</dbReference>
<dbReference type="AlphaFoldDB" id="A0A834XW87"/>
<dbReference type="PIRSF" id="PIRSF036893">
    <property type="entry name" value="Lipocalin_ApoD"/>
    <property type="match status" value="1"/>
</dbReference>
<keyword evidence="6" id="KW-1185">Reference proteome</keyword>
<dbReference type="OrthoDB" id="565904at2759"/>
<keyword evidence="2" id="KW-1015">Disulfide bond</keyword>
<comment type="caution">
    <text evidence="5">The sequence shown here is derived from an EMBL/GenBank/DDBJ whole genome shotgun (WGS) entry which is preliminary data.</text>
</comment>
<dbReference type="PANTHER" id="PTHR10612:SF34">
    <property type="entry name" value="APOLIPOPROTEIN D"/>
    <property type="match status" value="1"/>
</dbReference>
<evidence type="ECO:0000313" key="5">
    <source>
        <dbReference type="EMBL" id="KAF7993325.1"/>
    </source>
</evidence>
<dbReference type="GO" id="GO:0031409">
    <property type="term" value="F:pigment binding"/>
    <property type="evidence" value="ECO:0007669"/>
    <property type="project" value="InterPro"/>
</dbReference>
<protein>
    <recommendedName>
        <fullName evidence="4">Lipocalin/cytosolic fatty-acid binding domain-containing protein</fullName>
    </recommendedName>
</protein>
<proteinExistence type="inferred from homology"/>
<dbReference type="PANTHER" id="PTHR10612">
    <property type="entry name" value="APOLIPOPROTEIN D"/>
    <property type="match status" value="1"/>
</dbReference>
<name>A0A834XW87_APHGI</name>
<dbReference type="Proteomes" id="UP000639338">
    <property type="component" value="Unassembled WGS sequence"/>
</dbReference>
<gene>
    <name evidence="5" type="ORF">HCN44_006385</name>
</gene>
<comment type="similarity">
    <text evidence="1 3">Belongs to the calycin superfamily. Lipocalin family.</text>
</comment>
<evidence type="ECO:0000313" key="6">
    <source>
        <dbReference type="Proteomes" id="UP000639338"/>
    </source>
</evidence>
<dbReference type="Pfam" id="PF08212">
    <property type="entry name" value="Lipocalin_2"/>
    <property type="match status" value="1"/>
</dbReference>
<evidence type="ECO:0000256" key="1">
    <source>
        <dbReference type="ARBA" id="ARBA00006889"/>
    </source>
</evidence>
<dbReference type="GO" id="GO:0006629">
    <property type="term" value="P:lipid metabolic process"/>
    <property type="evidence" value="ECO:0007669"/>
    <property type="project" value="TreeGrafter"/>
</dbReference>
<dbReference type="InterPro" id="IPR012674">
    <property type="entry name" value="Calycin"/>
</dbReference>
<dbReference type="InterPro" id="IPR003057">
    <property type="entry name" value="Invtbrt_color"/>
</dbReference>